<dbReference type="PANTHER" id="PTHR13386">
    <property type="entry name" value="HISTONE PARYLATION FACTOR 1"/>
    <property type="match status" value="1"/>
</dbReference>
<organism evidence="6 7">
    <name type="scientific">Euroglyphus maynei</name>
    <name type="common">Mayne's house dust mite</name>
    <dbReference type="NCBI Taxonomy" id="6958"/>
    <lineage>
        <taxon>Eukaryota</taxon>
        <taxon>Metazoa</taxon>
        <taxon>Ecdysozoa</taxon>
        <taxon>Arthropoda</taxon>
        <taxon>Chelicerata</taxon>
        <taxon>Arachnida</taxon>
        <taxon>Acari</taxon>
        <taxon>Acariformes</taxon>
        <taxon>Sarcoptiformes</taxon>
        <taxon>Astigmata</taxon>
        <taxon>Psoroptidia</taxon>
        <taxon>Analgoidea</taxon>
        <taxon>Pyroglyphidae</taxon>
        <taxon>Pyroglyphinae</taxon>
        <taxon>Euroglyphus</taxon>
    </lineage>
</organism>
<evidence type="ECO:0000256" key="2">
    <source>
        <dbReference type="ARBA" id="ARBA00004286"/>
    </source>
</evidence>
<evidence type="ECO:0000256" key="5">
    <source>
        <dbReference type="ARBA" id="ARBA00023242"/>
    </source>
</evidence>
<protein>
    <submittedName>
        <fullName evidence="6">Uncharacterized protein</fullName>
    </submittedName>
</protein>
<evidence type="ECO:0000256" key="1">
    <source>
        <dbReference type="ARBA" id="ARBA00004123"/>
    </source>
</evidence>
<dbReference type="InterPro" id="IPR019361">
    <property type="entry name" value="HPF1"/>
</dbReference>
<proteinExistence type="inferred from homology"/>
<accession>A0A1Y3BKC2</accession>
<dbReference type="PANTHER" id="PTHR13386:SF1">
    <property type="entry name" value="HISTONE PARYLATION FACTOR 1"/>
    <property type="match status" value="1"/>
</dbReference>
<gene>
    <name evidence="6" type="ORF">BLA29_004642</name>
</gene>
<dbReference type="GO" id="GO:0006974">
    <property type="term" value="P:DNA damage response"/>
    <property type="evidence" value="ECO:0007669"/>
    <property type="project" value="InterPro"/>
</dbReference>
<keyword evidence="7" id="KW-1185">Reference proteome</keyword>
<keyword evidence="4" id="KW-0158">Chromosome</keyword>
<dbReference type="AlphaFoldDB" id="A0A1Y3BKC2"/>
<evidence type="ECO:0000313" key="7">
    <source>
        <dbReference type="Proteomes" id="UP000194236"/>
    </source>
</evidence>
<evidence type="ECO:0000313" key="6">
    <source>
        <dbReference type="EMBL" id="OTF81431.1"/>
    </source>
</evidence>
<dbReference type="GO" id="GO:0005694">
    <property type="term" value="C:chromosome"/>
    <property type="evidence" value="ECO:0007669"/>
    <property type="project" value="UniProtKB-SubCell"/>
</dbReference>
<comment type="similarity">
    <text evidence="3">Belongs to the HPF1 family.</text>
</comment>
<keyword evidence="5" id="KW-0539">Nucleus</keyword>
<reference evidence="6 7" key="1">
    <citation type="submission" date="2017-03" db="EMBL/GenBank/DDBJ databases">
        <title>Genome Survey of Euroglyphus maynei.</title>
        <authorList>
            <person name="Arlian L.G."/>
            <person name="Morgan M.S."/>
            <person name="Rider S.D."/>
        </authorList>
    </citation>
    <scope>NUCLEOTIDE SEQUENCE [LARGE SCALE GENOMIC DNA]</scope>
    <source>
        <strain evidence="6">Arlian Lab</strain>
        <tissue evidence="6">Whole body</tissue>
    </source>
</reference>
<dbReference type="GO" id="GO:0042393">
    <property type="term" value="F:histone binding"/>
    <property type="evidence" value="ECO:0007669"/>
    <property type="project" value="InterPro"/>
</dbReference>
<dbReference type="GO" id="GO:0072572">
    <property type="term" value="F:poly-ADP-D-ribose binding"/>
    <property type="evidence" value="ECO:0007669"/>
    <property type="project" value="TreeGrafter"/>
</dbReference>
<name>A0A1Y3BKC2_EURMA</name>
<dbReference type="Pfam" id="PF10228">
    <property type="entry name" value="HPF1"/>
    <property type="match status" value="1"/>
</dbReference>
<comment type="subcellular location">
    <subcellularLocation>
        <location evidence="2">Chromosome</location>
    </subcellularLocation>
    <subcellularLocation>
        <location evidence="1">Nucleus</location>
    </subcellularLocation>
</comment>
<dbReference type="GO" id="GO:0005634">
    <property type="term" value="C:nucleus"/>
    <property type="evidence" value="ECO:0007669"/>
    <property type="project" value="UniProtKB-SubCell"/>
</dbReference>
<dbReference type="Proteomes" id="UP000194236">
    <property type="component" value="Unassembled WGS sequence"/>
</dbReference>
<dbReference type="EMBL" id="MUJZ01013645">
    <property type="protein sequence ID" value="OTF81431.1"/>
    <property type="molecule type" value="Genomic_DNA"/>
</dbReference>
<evidence type="ECO:0000256" key="4">
    <source>
        <dbReference type="ARBA" id="ARBA00022454"/>
    </source>
</evidence>
<sequence length="277" mass="32638">MKLVGPFDLLNNKLNESHDGNENILTHWRYFYDPPEFQTFAIIDPNCEHLRLESISHEYHLGYFRDNPTDHEPLVVSNDSKKSCEIHGEGDNIFSAIHTLLSGKRFKLKNHNDHCKKLRQKLETFAIENHVNLNGKTKLEERQKRINAPTLHRFGIVVPMINNVGYRQLPITDNNLKRLFERIINLDDDEQRRKCSSVKEIQHIITLIQYANDEKDFGMGLEFGLDLFLAGHQFFHRSSEHLLQQAYEFLDRENFAHILHHHLDNNRMKQWPNLSAI</sequence>
<dbReference type="OrthoDB" id="416496at2759"/>
<evidence type="ECO:0000256" key="3">
    <source>
        <dbReference type="ARBA" id="ARBA00010803"/>
    </source>
</evidence>
<comment type="caution">
    <text evidence="6">The sequence shown here is derived from an EMBL/GenBank/DDBJ whole genome shotgun (WGS) entry which is preliminary data.</text>
</comment>